<gene>
    <name evidence="1" type="ORF">Amal_03643</name>
</gene>
<organism evidence="1 2">
    <name type="scientific">Acetobacter malorum</name>
    <dbReference type="NCBI Taxonomy" id="178901"/>
    <lineage>
        <taxon>Bacteria</taxon>
        <taxon>Pseudomonadati</taxon>
        <taxon>Pseudomonadota</taxon>
        <taxon>Alphaproteobacteria</taxon>
        <taxon>Acetobacterales</taxon>
        <taxon>Acetobacteraceae</taxon>
        <taxon>Acetobacter</taxon>
    </lineage>
</organism>
<sequence length="123" mass="13855">MFTNSNGFVFLATGRECWQWTDLGVVVTGIEQRERIAFFFYASYAVRGGDECSGGHNLQHIANIDNKGSWNRGGINPFSVAVHNFQTRLVCKQDGKTFIVSMSPNTRSILCFGIIRIMNHTQF</sequence>
<dbReference type="Proteomes" id="UP000077349">
    <property type="component" value="Unassembled WGS sequence"/>
</dbReference>
<dbReference type="AlphaFoldDB" id="A0A177G5Y2"/>
<proteinExistence type="predicted"/>
<name>A0A177G5Y2_9PROT</name>
<protein>
    <submittedName>
        <fullName evidence="1">Uncharacterized protein</fullName>
    </submittedName>
</protein>
<reference evidence="1 2" key="1">
    <citation type="submission" date="2016-03" db="EMBL/GenBank/DDBJ databases">
        <title>Draft genome sequence of Acetobacter malorum CECT 7742, a strain isolated from strawberry vinegar.</title>
        <authorList>
            <person name="Sainz F."/>
            <person name="Mas A."/>
            <person name="Torija M.J."/>
        </authorList>
    </citation>
    <scope>NUCLEOTIDE SEQUENCE [LARGE SCALE GENOMIC DNA]</scope>
    <source>
        <strain evidence="1 2">CECT 7742</strain>
    </source>
</reference>
<evidence type="ECO:0000313" key="1">
    <source>
        <dbReference type="EMBL" id="OAG75191.1"/>
    </source>
</evidence>
<dbReference type="EMBL" id="LVHD01000103">
    <property type="protein sequence ID" value="OAG75191.1"/>
    <property type="molecule type" value="Genomic_DNA"/>
</dbReference>
<comment type="caution">
    <text evidence="1">The sequence shown here is derived from an EMBL/GenBank/DDBJ whole genome shotgun (WGS) entry which is preliminary data.</text>
</comment>
<evidence type="ECO:0000313" key="2">
    <source>
        <dbReference type="Proteomes" id="UP000077349"/>
    </source>
</evidence>
<accession>A0A177G5Y2</accession>